<dbReference type="InterPro" id="IPR013830">
    <property type="entry name" value="SGNH_hydro"/>
</dbReference>
<protein>
    <submittedName>
        <fullName evidence="4">G13175 protein</fullName>
    </submittedName>
</protein>
<accession>A0ABP1GC62</accession>
<evidence type="ECO:0000256" key="2">
    <source>
        <dbReference type="SAM" id="SignalP"/>
    </source>
</evidence>
<evidence type="ECO:0000313" key="4">
    <source>
        <dbReference type="EMBL" id="CAL5229786.1"/>
    </source>
</evidence>
<comment type="caution">
    <text evidence="4">The sequence shown here is derived from an EMBL/GenBank/DDBJ whole genome shotgun (WGS) entry which is preliminary data.</text>
</comment>
<dbReference type="Proteomes" id="UP001497392">
    <property type="component" value="Unassembled WGS sequence"/>
</dbReference>
<dbReference type="EMBL" id="CAXHTA020000021">
    <property type="protein sequence ID" value="CAL5229786.1"/>
    <property type="molecule type" value="Genomic_DNA"/>
</dbReference>
<evidence type="ECO:0000259" key="3">
    <source>
        <dbReference type="Pfam" id="PF13472"/>
    </source>
</evidence>
<feature type="compositionally biased region" description="Acidic residues" evidence="1">
    <location>
        <begin position="59"/>
        <end position="70"/>
    </location>
</feature>
<dbReference type="PANTHER" id="PTHR30383:SF32">
    <property type="entry name" value="SGNH-HYDROLASE"/>
    <property type="match status" value="1"/>
</dbReference>
<evidence type="ECO:0000256" key="1">
    <source>
        <dbReference type="SAM" id="MobiDB-lite"/>
    </source>
</evidence>
<gene>
    <name evidence="4" type="primary">g13175</name>
    <name evidence="4" type="ORF">VP750_LOCUS11692</name>
</gene>
<name>A0ABP1GC62_9CHLO</name>
<keyword evidence="2" id="KW-0732">Signal</keyword>
<dbReference type="PANTHER" id="PTHR30383">
    <property type="entry name" value="THIOESTERASE 1/PROTEASE 1/LYSOPHOSPHOLIPASE L1"/>
    <property type="match status" value="1"/>
</dbReference>
<proteinExistence type="predicted"/>
<feature type="signal peptide" evidence="2">
    <location>
        <begin position="1"/>
        <end position="28"/>
    </location>
</feature>
<organism evidence="4 5">
    <name type="scientific">Coccomyxa viridis</name>
    <dbReference type="NCBI Taxonomy" id="1274662"/>
    <lineage>
        <taxon>Eukaryota</taxon>
        <taxon>Viridiplantae</taxon>
        <taxon>Chlorophyta</taxon>
        <taxon>core chlorophytes</taxon>
        <taxon>Trebouxiophyceae</taxon>
        <taxon>Trebouxiophyceae incertae sedis</taxon>
        <taxon>Coccomyxaceae</taxon>
        <taxon>Coccomyxa</taxon>
    </lineage>
</organism>
<feature type="region of interest" description="Disordered" evidence="1">
    <location>
        <begin position="37"/>
        <end position="74"/>
    </location>
</feature>
<evidence type="ECO:0000313" key="5">
    <source>
        <dbReference type="Proteomes" id="UP001497392"/>
    </source>
</evidence>
<sequence>MSTFRGKARPQGVLLLACCALFLRQCVSLRELHRDHAAQRRLRGPETAGGSSRGLREAFDEDYDEDEDLDSQPKLGTGISRLGIHGEGLGYVSHNLLESDSELMALAAAVKAGGAKATGRGSQSSASLDGEGDEADGGEEDLEDVDFEDMEEAAQEAPDEERVVEAAGPGQEQVLQAAGLIDGEGKGAPTAEGGSKEDAADAEAKAKEQRDRNARPPWFSQRTLNADAPRKEVAGVRQKAGRRQRHHSTVEDTWLTCHRQFVKELDEWDKQGGWDVLFYGDSIVEEWRGTFLGAPWGPFHDVRKVWDEYFGRKAYRAHSMGIASDGVEQLLWRIQHGEVPAQGQHHPKVVVVHVGTNDITGECSSETAEKVAGQMEKLLEEMHRRLPNTNIIVMAILPKGEVWPNRCSEAIDEANSRIADLCEGSPHLHYIDLGAAFLSETLEGNKFEIKEMLMPDSMHPSAVGMRIIATRLEPLVSQLVASASRLPQTSR</sequence>
<feature type="region of interest" description="Disordered" evidence="1">
    <location>
        <begin position="114"/>
        <end position="140"/>
    </location>
</feature>
<reference evidence="4 5" key="1">
    <citation type="submission" date="2024-06" db="EMBL/GenBank/DDBJ databases">
        <authorList>
            <person name="Kraege A."/>
            <person name="Thomma B."/>
        </authorList>
    </citation>
    <scope>NUCLEOTIDE SEQUENCE [LARGE SCALE GENOMIC DNA]</scope>
</reference>
<dbReference type="SUPFAM" id="SSF52266">
    <property type="entry name" value="SGNH hydrolase"/>
    <property type="match status" value="1"/>
</dbReference>
<feature type="compositionally biased region" description="Acidic residues" evidence="1">
    <location>
        <begin position="130"/>
        <end position="140"/>
    </location>
</feature>
<keyword evidence="5" id="KW-1185">Reference proteome</keyword>
<feature type="chain" id="PRO_5047239606" evidence="2">
    <location>
        <begin position="29"/>
        <end position="491"/>
    </location>
</feature>
<dbReference type="InterPro" id="IPR051532">
    <property type="entry name" value="Ester_Hydrolysis_Enzymes"/>
</dbReference>
<feature type="region of interest" description="Disordered" evidence="1">
    <location>
        <begin position="183"/>
        <end position="247"/>
    </location>
</feature>
<dbReference type="InterPro" id="IPR036514">
    <property type="entry name" value="SGNH_hydro_sf"/>
</dbReference>
<feature type="compositionally biased region" description="Basic and acidic residues" evidence="1">
    <location>
        <begin position="194"/>
        <end position="214"/>
    </location>
</feature>
<dbReference type="Gene3D" id="3.40.50.1110">
    <property type="entry name" value="SGNH hydrolase"/>
    <property type="match status" value="1"/>
</dbReference>
<feature type="domain" description="SGNH hydrolase-type esterase" evidence="3">
    <location>
        <begin position="278"/>
        <end position="467"/>
    </location>
</feature>
<dbReference type="Pfam" id="PF13472">
    <property type="entry name" value="Lipase_GDSL_2"/>
    <property type="match status" value="1"/>
</dbReference>